<gene>
    <name evidence="2" type="ORF">AB0D95_08445</name>
</gene>
<feature type="compositionally biased region" description="Low complexity" evidence="1">
    <location>
        <begin position="26"/>
        <end position="44"/>
    </location>
</feature>
<feature type="compositionally biased region" description="Gly residues" evidence="1">
    <location>
        <begin position="118"/>
        <end position="130"/>
    </location>
</feature>
<protein>
    <recommendedName>
        <fullName evidence="4">Flp pilus assembly protein RcpC/CpaB domain-containing protein</fullName>
    </recommendedName>
</protein>
<dbReference type="EMBL" id="JBEZNA010000013">
    <property type="protein sequence ID" value="MEU9577282.1"/>
    <property type="molecule type" value="Genomic_DNA"/>
</dbReference>
<organism evidence="2 3">
    <name type="scientific">Streptomyces chilikensis</name>
    <dbReference type="NCBI Taxonomy" id="1194079"/>
    <lineage>
        <taxon>Bacteria</taxon>
        <taxon>Bacillati</taxon>
        <taxon>Actinomycetota</taxon>
        <taxon>Actinomycetes</taxon>
        <taxon>Kitasatosporales</taxon>
        <taxon>Streptomycetaceae</taxon>
        <taxon>Streptomyces</taxon>
    </lineage>
</organism>
<evidence type="ECO:0008006" key="4">
    <source>
        <dbReference type="Google" id="ProtNLM"/>
    </source>
</evidence>
<name>A0ABV3EM62_9ACTN</name>
<feature type="compositionally biased region" description="Low complexity" evidence="1">
    <location>
        <begin position="105"/>
        <end position="117"/>
    </location>
</feature>
<proteinExistence type="predicted"/>
<dbReference type="RefSeq" id="WP_359270347.1">
    <property type="nucleotide sequence ID" value="NZ_JBEZNA010000013.1"/>
</dbReference>
<accession>A0ABV3EM62</accession>
<evidence type="ECO:0000256" key="1">
    <source>
        <dbReference type="SAM" id="MobiDB-lite"/>
    </source>
</evidence>
<keyword evidence="3" id="KW-1185">Reference proteome</keyword>
<comment type="caution">
    <text evidence="2">The sequence shown here is derived from an EMBL/GenBank/DDBJ whole genome shotgun (WGS) entry which is preliminary data.</text>
</comment>
<feature type="region of interest" description="Disordered" evidence="1">
    <location>
        <begin position="100"/>
        <end position="142"/>
    </location>
</feature>
<reference evidence="2 3" key="1">
    <citation type="submission" date="2024-06" db="EMBL/GenBank/DDBJ databases">
        <title>The Natural Products Discovery Center: Release of the First 8490 Sequenced Strains for Exploring Actinobacteria Biosynthetic Diversity.</title>
        <authorList>
            <person name="Kalkreuter E."/>
            <person name="Kautsar S.A."/>
            <person name="Yang D."/>
            <person name="Bader C.D."/>
            <person name="Teijaro C.N."/>
            <person name="Fluegel L."/>
            <person name="Davis C.M."/>
            <person name="Simpson J.R."/>
            <person name="Lauterbach L."/>
            <person name="Steele A.D."/>
            <person name="Gui C."/>
            <person name="Meng S."/>
            <person name="Li G."/>
            <person name="Viehrig K."/>
            <person name="Ye F."/>
            <person name="Su P."/>
            <person name="Kiefer A.F."/>
            <person name="Nichols A."/>
            <person name="Cepeda A.J."/>
            <person name="Yan W."/>
            <person name="Fan B."/>
            <person name="Jiang Y."/>
            <person name="Adhikari A."/>
            <person name="Zheng C.-J."/>
            <person name="Schuster L."/>
            <person name="Cowan T.M."/>
            <person name="Smanski M.J."/>
            <person name="Chevrette M.G."/>
            <person name="De Carvalho L.P.S."/>
            <person name="Shen B."/>
        </authorList>
    </citation>
    <scope>NUCLEOTIDE SEQUENCE [LARGE SCALE GENOMIC DNA]</scope>
    <source>
        <strain evidence="2 3">NPDC048117</strain>
    </source>
</reference>
<sequence length="227" mass="21821">MNAYFGPGDGAPTAVLPTASSAVPPAAFPSAPSAVPSSAPPAASLRRFGPGGVPAPGTVPPFAPLRVTGGRFRAGRPVRAWSRALAAAAAAAAVAALAPGPTAPPSRAALPAAPAAPGGSGDGGAAGRPGGVPPPPGPRVAAPVRLADPAVAGLLRAGDLVDVVAAGPRGRPRVVAREAQVARAVTGAAEDTAGGALVVLSVPRRTAVRLLGTAPEDRLSVALRSRP</sequence>
<dbReference type="Proteomes" id="UP001551584">
    <property type="component" value="Unassembled WGS sequence"/>
</dbReference>
<feature type="region of interest" description="Disordered" evidence="1">
    <location>
        <begin position="26"/>
        <end position="64"/>
    </location>
</feature>
<evidence type="ECO:0000313" key="2">
    <source>
        <dbReference type="EMBL" id="MEU9577282.1"/>
    </source>
</evidence>
<evidence type="ECO:0000313" key="3">
    <source>
        <dbReference type="Proteomes" id="UP001551584"/>
    </source>
</evidence>